<protein>
    <recommendedName>
        <fullName evidence="4">DUF2219 domain-containing protein</fullName>
    </recommendedName>
</protein>
<evidence type="ECO:0000256" key="1">
    <source>
        <dbReference type="SAM" id="SignalP"/>
    </source>
</evidence>
<evidence type="ECO:0000313" key="3">
    <source>
        <dbReference type="Proteomes" id="UP001262410"/>
    </source>
</evidence>
<comment type="caution">
    <text evidence="2">The sequence shown here is derived from an EMBL/GenBank/DDBJ whole genome shotgun (WGS) entry which is preliminary data.</text>
</comment>
<reference evidence="2 3" key="1">
    <citation type="submission" date="2023-07" db="EMBL/GenBank/DDBJ databases">
        <title>Sorghum-associated microbial communities from plants grown in Nebraska, USA.</title>
        <authorList>
            <person name="Schachtman D."/>
        </authorList>
    </citation>
    <scope>NUCLEOTIDE SEQUENCE [LARGE SCALE GENOMIC DNA]</scope>
    <source>
        <strain evidence="2 3">584</strain>
    </source>
</reference>
<evidence type="ECO:0008006" key="4">
    <source>
        <dbReference type="Google" id="ProtNLM"/>
    </source>
</evidence>
<evidence type="ECO:0000313" key="2">
    <source>
        <dbReference type="EMBL" id="MDR6292853.1"/>
    </source>
</evidence>
<name>A0ABU1JX37_9PROT</name>
<keyword evidence="3" id="KW-1185">Reference proteome</keyword>
<proteinExistence type="predicted"/>
<feature type="chain" id="PRO_5045174139" description="DUF2219 domain-containing protein" evidence="1">
    <location>
        <begin position="30"/>
        <end position="355"/>
    </location>
</feature>
<gene>
    <name evidence="2" type="ORF">E9232_005398</name>
</gene>
<sequence length="355" mass="38534">MTRSRTASPWRTSAMAGAGLLLLAGAAQAQVTTPTVVNPTPEAPHPLAEDTGSILGFTLENDLFARTDRGYTNGFRFSYTTSEAGTPDWLLNTVRALPLFPDAAPVRSSFSFGQSMFTPKDITRQNPDQHDRPYAAWLYGGAAFLADSGDRLDRLELQMGVVGPYALGEQVQSTVHHIIDVNRARGWSHQLHNEPGVILSYERTWRSLYVAAPLGIGFDLSPYVGATVGNVLTQASAGATIRLGFDLPVDYGPPRIRPSIPGSDFFIPTSGFGWYFFASVEGRAVARNIFLDGNTFEDSPHVTKNPLVGDLQLGVAMTISGARLAYTHVFRTKEFEGQKGGDLSQYGALSLSLRF</sequence>
<dbReference type="Pfam" id="PF09982">
    <property type="entry name" value="LpxR"/>
    <property type="match status" value="1"/>
</dbReference>
<dbReference type="InterPro" id="IPR018707">
    <property type="entry name" value="LpxR"/>
</dbReference>
<dbReference type="Proteomes" id="UP001262410">
    <property type="component" value="Unassembled WGS sequence"/>
</dbReference>
<organism evidence="2 3">
    <name type="scientific">Inquilinus ginsengisoli</name>
    <dbReference type="NCBI Taxonomy" id="363840"/>
    <lineage>
        <taxon>Bacteria</taxon>
        <taxon>Pseudomonadati</taxon>
        <taxon>Pseudomonadota</taxon>
        <taxon>Alphaproteobacteria</taxon>
        <taxon>Rhodospirillales</taxon>
        <taxon>Rhodospirillaceae</taxon>
        <taxon>Inquilinus</taxon>
    </lineage>
</organism>
<feature type="signal peptide" evidence="1">
    <location>
        <begin position="1"/>
        <end position="29"/>
    </location>
</feature>
<dbReference type="InterPro" id="IPR037107">
    <property type="entry name" value="Put_OMP_sf"/>
</dbReference>
<keyword evidence="1" id="KW-0732">Signal</keyword>
<accession>A0ABU1JX37</accession>
<dbReference type="Gene3D" id="2.40.128.140">
    <property type="entry name" value="Outer membrane protein"/>
    <property type="match status" value="1"/>
</dbReference>
<dbReference type="EMBL" id="JAVDPW010000010">
    <property type="protein sequence ID" value="MDR6292853.1"/>
    <property type="molecule type" value="Genomic_DNA"/>
</dbReference>
<dbReference type="RefSeq" id="WP_309799317.1">
    <property type="nucleotide sequence ID" value="NZ_JAVDPW010000010.1"/>
</dbReference>